<organism evidence="1">
    <name type="scientific">marine sediment metagenome</name>
    <dbReference type="NCBI Taxonomy" id="412755"/>
    <lineage>
        <taxon>unclassified sequences</taxon>
        <taxon>metagenomes</taxon>
        <taxon>ecological metagenomes</taxon>
    </lineage>
</organism>
<feature type="non-terminal residue" evidence="1">
    <location>
        <position position="152"/>
    </location>
</feature>
<dbReference type="EMBL" id="BART01034598">
    <property type="protein sequence ID" value="GAH06249.1"/>
    <property type="molecule type" value="Genomic_DNA"/>
</dbReference>
<name>X1DML5_9ZZZZ</name>
<sequence length="152" mass="17908">MGDISLYLSEIIWKSHESCFIDSFLAVILIQAIDIGLLSKEELHFSNDDLVWKKIISSDDILIKKYQNLLKNRNVLYMLGDINTHDFLIKTKFYGKNPTIKQKDGSLKLLSEVNEEFKRNFLKVKKRNDDGWPVIILGKLRTRDEYFKTLFY</sequence>
<evidence type="ECO:0000313" key="1">
    <source>
        <dbReference type="EMBL" id="GAH06249.1"/>
    </source>
</evidence>
<comment type="caution">
    <text evidence="1">The sequence shown here is derived from an EMBL/GenBank/DDBJ whole genome shotgun (WGS) entry which is preliminary data.</text>
</comment>
<reference evidence="1" key="1">
    <citation type="journal article" date="2014" name="Front. Microbiol.">
        <title>High frequency of phylogenetically diverse reductive dehalogenase-homologous genes in deep subseafloor sedimentary metagenomes.</title>
        <authorList>
            <person name="Kawai M."/>
            <person name="Futagami T."/>
            <person name="Toyoda A."/>
            <person name="Takaki Y."/>
            <person name="Nishi S."/>
            <person name="Hori S."/>
            <person name="Arai W."/>
            <person name="Tsubouchi T."/>
            <person name="Morono Y."/>
            <person name="Uchiyama I."/>
            <person name="Ito T."/>
            <person name="Fujiyama A."/>
            <person name="Inagaki F."/>
            <person name="Takami H."/>
        </authorList>
    </citation>
    <scope>NUCLEOTIDE SEQUENCE</scope>
    <source>
        <strain evidence="1">Expedition CK06-06</strain>
    </source>
</reference>
<accession>X1DML5</accession>
<protein>
    <submittedName>
        <fullName evidence="1">Uncharacterized protein</fullName>
    </submittedName>
</protein>
<dbReference type="AlphaFoldDB" id="X1DML5"/>
<proteinExistence type="predicted"/>
<gene>
    <name evidence="1" type="ORF">S01H4_59086</name>
</gene>